<accession>A0A1Y4SXG1</accession>
<evidence type="ECO:0008006" key="5">
    <source>
        <dbReference type="Google" id="ProtNLM"/>
    </source>
</evidence>
<dbReference type="RefSeq" id="WP_087358684.1">
    <property type="nucleotide sequence ID" value="NZ_NFLJ01000027.1"/>
</dbReference>
<proteinExistence type="predicted"/>
<gene>
    <name evidence="3" type="ORF">B5E75_09465</name>
</gene>
<dbReference type="Pfam" id="PF00534">
    <property type="entry name" value="Glycos_transf_1"/>
    <property type="match status" value="1"/>
</dbReference>
<dbReference type="Proteomes" id="UP000195305">
    <property type="component" value="Unassembled WGS sequence"/>
</dbReference>
<dbReference type="InterPro" id="IPR028098">
    <property type="entry name" value="Glyco_trans_4-like_N"/>
</dbReference>
<dbReference type="Gene3D" id="3.40.50.2000">
    <property type="entry name" value="Glycogen Phosphorylase B"/>
    <property type="match status" value="2"/>
</dbReference>
<dbReference type="PANTHER" id="PTHR45947:SF3">
    <property type="entry name" value="SULFOQUINOVOSYL TRANSFERASE SQD2"/>
    <property type="match status" value="1"/>
</dbReference>
<feature type="domain" description="Glycosyl transferase family 1" evidence="1">
    <location>
        <begin position="193"/>
        <end position="358"/>
    </location>
</feature>
<evidence type="ECO:0000313" key="4">
    <source>
        <dbReference type="Proteomes" id="UP000195305"/>
    </source>
</evidence>
<dbReference type="InterPro" id="IPR001296">
    <property type="entry name" value="Glyco_trans_1"/>
</dbReference>
<feature type="domain" description="Glycosyltransferase subfamily 4-like N-terminal" evidence="2">
    <location>
        <begin position="22"/>
        <end position="158"/>
    </location>
</feature>
<organism evidence="3 4">
    <name type="scientific">Massilimicrobiota timonensis</name>
    <dbReference type="NCBI Taxonomy" id="1776392"/>
    <lineage>
        <taxon>Bacteria</taxon>
        <taxon>Bacillati</taxon>
        <taxon>Bacillota</taxon>
        <taxon>Erysipelotrichia</taxon>
        <taxon>Erysipelotrichales</taxon>
        <taxon>Erysipelotrichaceae</taxon>
        <taxon>Massilimicrobiota</taxon>
    </lineage>
</organism>
<dbReference type="Pfam" id="PF13477">
    <property type="entry name" value="Glyco_trans_4_2"/>
    <property type="match status" value="1"/>
</dbReference>
<dbReference type="PANTHER" id="PTHR45947">
    <property type="entry name" value="SULFOQUINOVOSYL TRANSFERASE SQD2"/>
    <property type="match status" value="1"/>
</dbReference>
<evidence type="ECO:0000259" key="1">
    <source>
        <dbReference type="Pfam" id="PF00534"/>
    </source>
</evidence>
<dbReference type="OrthoDB" id="9806653at2"/>
<dbReference type="AlphaFoldDB" id="A0A1Y4SXG1"/>
<reference evidence="3 4" key="1">
    <citation type="journal article" date="2018" name="BMC Genomics">
        <title>Whole genome sequencing and function prediction of 133 gut anaerobes isolated from chicken caecum in pure cultures.</title>
        <authorList>
            <person name="Medvecky M."/>
            <person name="Cejkova D."/>
            <person name="Polansky O."/>
            <person name="Karasova D."/>
            <person name="Kubasova T."/>
            <person name="Cizek A."/>
            <person name="Rychlik I."/>
        </authorList>
    </citation>
    <scope>NUCLEOTIDE SEQUENCE [LARGE SCALE GENOMIC DNA]</scope>
    <source>
        <strain evidence="3 4">An13</strain>
    </source>
</reference>
<dbReference type="InterPro" id="IPR050194">
    <property type="entry name" value="Glycosyltransferase_grp1"/>
</dbReference>
<comment type="caution">
    <text evidence="3">The sequence shown here is derived from an EMBL/GenBank/DDBJ whole genome shotgun (WGS) entry which is preliminary data.</text>
</comment>
<name>A0A1Y4SXG1_9FIRM</name>
<dbReference type="SUPFAM" id="SSF53756">
    <property type="entry name" value="UDP-Glycosyltransferase/glycogen phosphorylase"/>
    <property type="match status" value="1"/>
</dbReference>
<dbReference type="CDD" id="cd03808">
    <property type="entry name" value="GT4_CapM-like"/>
    <property type="match status" value="1"/>
</dbReference>
<dbReference type="EMBL" id="NFLJ01000027">
    <property type="protein sequence ID" value="OUQ33622.1"/>
    <property type="molecule type" value="Genomic_DNA"/>
</dbReference>
<protein>
    <recommendedName>
        <fullName evidence="5">Glycosyltransferase family 1 protein</fullName>
    </recommendedName>
</protein>
<keyword evidence="4" id="KW-1185">Reference proteome</keyword>
<sequence>MKKMLMVATVPSMIGQFNMNNISILLDLGYEVHVACNWNDRSVWTQEKVDNLKNKLNDLKVKFYQIDFSRSIFDLKNHFESYKQILELTNKNKYNFIHCHTPIASVITRLVCKKSRIKCIYTAHGFHFYKGAPLINWMIFYPIEKYLSKYTDILITINKEDYNRAKNSFKMKAIEYIPGVGVDIQKFQLDDFDRDSYRKQLGLNKNDFMILSVGELNTNKNHQVILKAIAKLNNPNIKYMIAGKGNLKSYLIMLSKKLRIENQVTLLGFRKDIAALLQSSDLFAFPSKREGLGLAAIEAMASGLPLITSNIQGIKDYLIEGITGYSCNSNDVNAFASNIKLLYENQKKRKNISESNKKFVKKFDKKITEKIMKDIYFNALLNCGGSRKK</sequence>
<dbReference type="GO" id="GO:0016757">
    <property type="term" value="F:glycosyltransferase activity"/>
    <property type="evidence" value="ECO:0007669"/>
    <property type="project" value="InterPro"/>
</dbReference>
<evidence type="ECO:0000313" key="3">
    <source>
        <dbReference type="EMBL" id="OUQ33622.1"/>
    </source>
</evidence>
<evidence type="ECO:0000259" key="2">
    <source>
        <dbReference type="Pfam" id="PF13477"/>
    </source>
</evidence>